<dbReference type="PANTHER" id="PTHR11986:SF79">
    <property type="entry name" value="ACETYLORNITHINE AMINOTRANSFERASE, MITOCHONDRIAL"/>
    <property type="match status" value="1"/>
</dbReference>
<dbReference type="PANTHER" id="PTHR11986">
    <property type="entry name" value="AMINOTRANSFERASE CLASS III"/>
    <property type="match status" value="1"/>
</dbReference>
<dbReference type="EC" id="2.6.1.11" evidence="3"/>
<dbReference type="SUPFAM" id="SSF53383">
    <property type="entry name" value="PLP-dependent transferases"/>
    <property type="match status" value="1"/>
</dbReference>
<sequence>MNPYIKQANQQFVPVYNRYPIVWDHGEGMYLYDTEGKRYLDFGSGIGVCALGYHDQNTARTDGEAATHL</sequence>
<evidence type="ECO:0000313" key="3">
    <source>
        <dbReference type="EMBL" id="VYT18504.1"/>
    </source>
</evidence>
<evidence type="ECO:0000256" key="2">
    <source>
        <dbReference type="ARBA" id="ARBA00022679"/>
    </source>
</evidence>
<organism evidence="3">
    <name type="scientific">Blautia glucerasea</name>
    <dbReference type="NCBI Taxonomy" id="536633"/>
    <lineage>
        <taxon>Bacteria</taxon>
        <taxon>Bacillati</taxon>
        <taxon>Bacillota</taxon>
        <taxon>Clostridia</taxon>
        <taxon>Lachnospirales</taxon>
        <taxon>Lachnospiraceae</taxon>
        <taxon>Blautia</taxon>
    </lineage>
</organism>
<evidence type="ECO:0000256" key="1">
    <source>
        <dbReference type="ARBA" id="ARBA00022576"/>
    </source>
</evidence>
<dbReference type="GO" id="GO:0003992">
    <property type="term" value="F:N2-acetyl-L-ornithine:2-oxoglutarate 5-aminotransferase activity"/>
    <property type="evidence" value="ECO:0007669"/>
    <property type="project" value="UniProtKB-EC"/>
</dbReference>
<proteinExistence type="predicted"/>
<dbReference type="Gene3D" id="3.90.1150.10">
    <property type="entry name" value="Aspartate Aminotransferase, domain 1"/>
    <property type="match status" value="1"/>
</dbReference>
<dbReference type="RefSeq" id="WP_412110068.1">
    <property type="nucleotide sequence ID" value="NZ_CACRST010000019.1"/>
</dbReference>
<gene>
    <name evidence="3" type="primary">argD_2</name>
    <name evidence="3" type="ORF">BGLFYP119_02158</name>
</gene>
<dbReference type="GO" id="GO:0030170">
    <property type="term" value="F:pyridoxal phosphate binding"/>
    <property type="evidence" value="ECO:0007669"/>
    <property type="project" value="TreeGrafter"/>
</dbReference>
<name>A0A6N2UJG7_9FIRM</name>
<dbReference type="EMBL" id="CACRST010000019">
    <property type="protein sequence ID" value="VYT18504.1"/>
    <property type="molecule type" value="Genomic_DNA"/>
</dbReference>
<dbReference type="InterPro" id="IPR015422">
    <property type="entry name" value="PyrdxlP-dep_Trfase_small"/>
</dbReference>
<reference evidence="3" key="1">
    <citation type="submission" date="2019-11" db="EMBL/GenBank/DDBJ databases">
        <authorList>
            <person name="Feng L."/>
        </authorList>
    </citation>
    <scope>NUCLEOTIDE SEQUENCE</scope>
    <source>
        <strain evidence="3">BgluceraseaLFYP119</strain>
    </source>
</reference>
<keyword evidence="1 3" id="KW-0032">Aminotransferase</keyword>
<dbReference type="GO" id="GO:0042802">
    <property type="term" value="F:identical protein binding"/>
    <property type="evidence" value="ECO:0007669"/>
    <property type="project" value="TreeGrafter"/>
</dbReference>
<dbReference type="AlphaFoldDB" id="A0A6N2UJG7"/>
<keyword evidence="2 3" id="KW-0808">Transferase</keyword>
<dbReference type="InterPro" id="IPR050103">
    <property type="entry name" value="Class-III_PLP-dep_AT"/>
</dbReference>
<accession>A0A6N2UJG7</accession>
<protein>
    <submittedName>
        <fullName evidence="3">Acetylornithine aminotransferase</fullName>
        <ecNumber evidence="3">2.6.1.11</ecNumber>
    </submittedName>
</protein>
<dbReference type="InterPro" id="IPR015424">
    <property type="entry name" value="PyrdxlP-dep_Trfase"/>
</dbReference>